<proteinExistence type="predicted"/>
<reference evidence="2" key="1">
    <citation type="submission" date="2017-02" db="EMBL/GenBank/DDBJ databases">
        <title>Comparative genomics and description of representatives of a novel lineage of planctomycetes thriving in anoxic sediments.</title>
        <authorList>
            <person name="Spring S."/>
            <person name="Bunk B."/>
            <person name="Sproer C."/>
        </authorList>
    </citation>
    <scope>NUCLEOTIDE SEQUENCE [LARGE SCALE GENOMIC DNA]</scope>
    <source>
        <strain evidence="2">ST-NAGAB-D1</strain>
    </source>
</reference>
<dbReference type="EMBL" id="CP019791">
    <property type="protein sequence ID" value="AQT70118.1"/>
    <property type="molecule type" value="Genomic_DNA"/>
</dbReference>
<gene>
    <name evidence="1" type="ORF">STSP2_03322</name>
</gene>
<dbReference type="KEGG" id="alus:STSP2_03322"/>
<dbReference type="AlphaFoldDB" id="A0A1U9NQW5"/>
<keyword evidence="2" id="KW-1185">Reference proteome</keyword>
<evidence type="ECO:0000313" key="1">
    <source>
        <dbReference type="EMBL" id="AQT70118.1"/>
    </source>
</evidence>
<dbReference type="STRING" id="1936003.STSP2_03322"/>
<accession>A0A1U9NQW5</accession>
<evidence type="ECO:0000313" key="2">
    <source>
        <dbReference type="Proteomes" id="UP000189674"/>
    </source>
</evidence>
<sequence>MSRPRLVLIVFFATLVLIVTAWLRSASSRTFYLHRQEYVRQQRLKQQLWQKQLELESIISPTTISDRIEKQLEDDQAQ</sequence>
<dbReference type="Proteomes" id="UP000189674">
    <property type="component" value="Chromosome"/>
</dbReference>
<protein>
    <submittedName>
        <fullName evidence="1">Uncharacterized protein</fullName>
    </submittedName>
</protein>
<organism evidence="1 2">
    <name type="scientific">Anaerohalosphaera lusitana</name>
    <dbReference type="NCBI Taxonomy" id="1936003"/>
    <lineage>
        <taxon>Bacteria</taxon>
        <taxon>Pseudomonadati</taxon>
        <taxon>Planctomycetota</taxon>
        <taxon>Phycisphaerae</taxon>
        <taxon>Sedimentisphaerales</taxon>
        <taxon>Anaerohalosphaeraceae</taxon>
        <taxon>Anaerohalosphaera</taxon>
    </lineage>
</organism>
<name>A0A1U9NQW5_9BACT</name>